<comment type="caution">
    <text evidence="1">The sequence shown here is derived from an EMBL/GenBank/DDBJ whole genome shotgun (WGS) entry which is preliminary data.</text>
</comment>
<dbReference type="Proteomes" id="UP000670092">
    <property type="component" value="Unassembled WGS sequence"/>
</dbReference>
<evidence type="ECO:0000313" key="2">
    <source>
        <dbReference type="Proteomes" id="UP000670092"/>
    </source>
</evidence>
<proteinExistence type="predicted"/>
<name>A0A8H7YIM5_AJECA</name>
<gene>
    <name evidence="1" type="ORF">I7I52_07754</name>
</gene>
<organism evidence="1 2">
    <name type="scientific">Ajellomyces capsulatus</name>
    <name type="common">Darling's disease fungus</name>
    <name type="synonym">Histoplasma capsulatum</name>
    <dbReference type="NCBI Taxonomy" id="5037"/>
    <lineage>
        <taxon>Eukaryota</taxon>
        <taxon>Fungi</taxon>
        <taxon>Dikarya</taxon>
        <taxon>Ascomycota</taxon>
        <taxon>Pezizomycotina</taxon>
        <taxon>Eurotiomycetes</taxon>
        <taxon>Eurotiomycetidae</taxon>
        <taxon>Onygenales</taxon>
        <taxon>Ajellomycetaceae</taxon>
        <taxon>Histoplasma</taxon>
    </lineage>
</organism>
<evidence type="ECO:0000313" key="1">
    <source>
        <dbReference type="EMBL" id="KAG5290663.1"/>
    </source>
</evidence>
<sequence length="67" mass="7693">MMISCISIAPAARAARKSYNGSCFQSAWTNGSRLPCTKIFFAIAYAYHRRVESPELFNYKVARQRER</sequence>
<reference evidence="1 2" key="1">
    <citation type="submission" date="2021-01" db="EMBL/GenBank/DDBJ databases">
        <title>Chromosome-level genome assembly of a human fungal pathogen reveals clustering of transcriptionally co-regulated genes.</title>
        <authorList>
            <person name="Voorhies M."/>
            <person name="Cohen S."/>
            <person name="Shea T.P."/>
            <person name="Petrus S."/>
            <person name="Munoz J.F."/>
            <person name="Poplawski S."/>
            <person name="Goldman W.E."/>
            <person name="Michael T."/>
            <person name="Cuomo C.A."/>
            <person name="Sil A."/>
            <person name="Beyhan S."/>
        </authorList>
    </citation>
    <scope>NUCLEOTIDE SEQUENCE [LARGE SCALE GENOMIC DNA]</scope>
    <source>
        <strain evidence="1 2">G184AR</strain>
    </source>
</reference>
<dbReference type="EMBL" id="JAEVHI010000005">
    <property type="protein sequence ID" value="KAG5290663.1"/>
    <property type="molecule type" value="Genomic_DNA"/>
</dbReference>
<accession>A0A8H7YIM5</accession>
<protein>
    <submittedName>
        <fullName evidence="1">Uncharacterized protein</fullName>
    </submittedName>
</protein>
<dbReference type="VEuPathDB" id="FungiDB:I7I52_07754"/>
<dbReference type="AlphaFoldDB" id="A0A8H7YIM5"/>